<reference evidence="1" key="1">
    <citation type="submission" date="2014-11" db="EMBL/GenBank/DDBJ databases">
        <authorList>
            <person name="Amaro Gonzalez C."/>
        </authorList>
    </citation>
    <scope>NUCLEOTIDE SEQUENCE</scope>
</reference>
<sequence length="29" mass="3351">MRHIHKESALLINHEGYDLGESLVRVSVF</sequence>
<accession>A0A0E9R8K4</accession>
<reference evidence="1" key="2">
    <citation type="journal article" date="2015" name="Fish Shellfish Immunol.">
        <title>Early steps in the European eel (Anguilla anguilla)-Vibrio vulnificus interaction in the gills: Role of the RtxA13 toxin.</title>
        <authorList>
            <person name="Callol A."/>
            <person name="Pajuelo D."/>
            <person name="Ebbesson L."/>
            <person name="Teles M."/>
            <person name="MacKenzie S."/>
            <person name="Amaro C."/>
        </authorList>
    </citation>
    <scope>NUCLEOTIDE SEQUENCE</scope>
</reference>
<evidence type="ECO:0000313" key="1">
    <source>
        <dbReference type="EMBL" id="JAH24790.1"/>
    </source>
</evidence>
<protein>
    <submittedName>
        <fullName evidence="1">Uncharacterized protein</fullName>
    </submittedName>
</protein>
<dbReference type="EMBL" id="GBXM01083787">
    <property type="protein sequence ID" value="JAH24790.1"/>
    <property type="molecule type" value="Transcribed_RNA"/>
</dbReference>
<organism evidence="1">
    <name type="scientific">Anguilla anguilla</name>
    <name type="common">European freshwater eel</name>
    <name type="synonym">Muraena anguilla</name>
    <dbReference type="NCBI Taxonomy" id="7936"/>
    <lineage>
        <taxon>Eukaryota</taxon>
        <taxon>Metazoa</taxon>
        <taxon>Chordata</taxon>
        <taxon>Craniata</taxon>
        <taxon>Vertebrata</taxon>
        <taxon>Euteleostomi</taxon>
        <taxon>Actinopterygii</taxon>
        <taxon>Neopterygii</taxon>
        <taxon>Teleostei</taxon>
        <taxon>Anguilliformes</taxon>
        <taxon>Anguillidae</taxon>
        <taxon>Anguilla</taxon>
    </lineage>
</organism>
<name>A0A0E9R8K4_ANGAN</name>
<dbReference type="AlphaFoldDB" id="A0A0E9R8K4"/>
<proteinExistence type="predicted"/>